<keyword evidence="2" id="KW-1133">Transmembrane helix</keyword>
<evidence type="ECO:0000313" key="3">
    <source>
        <dbReference type="EMBL" id="ESP89627.1"/>
    </source>
</evidence>
<dbReference type="AlphaFoldDB" id="V4J2J3"/>
<dbReference type="STRING" id="1324957.K933_02881"/>
<sequence>MSRTPRVGSAAPTGPGGADASSGRETAGDAGVPGRQETTEHRPERTERTAHAERASHAERSTRAQITTDYAVGAGIFLLAVAFAVSFSGQLFVPFGDEAGSPTADRLADELAGGLLGDPADPAVLDPVCTAAFFETFRNDTAPPAACAFGAADSPAAALGTADRVDVSIEGRPRDAGAVRLDTSAFPEITPDSVRLSTPASPHAGADATTARRVVFLDGRSVRLVVRVW</sequence>
<feature type="compositionally biased region" description="Basic and acidic residues" evidence="1">
    <location>
        <begin position="37"/>
        <end position="62"/>
    </location>
</feature>
<proteinExistence type="predicted"/>
<dbReference type="InterPro" id="IPR056613">
    <property type="entry name" value="DUF7287"/>
</dbReference>
<evidence type="ECO:0000256" key="1">
    <source>
        <dbReference type="SAM" id="MobiDB-lite"/>
    </source>
</evidence>
<dbReference type="Proteomes" id="UP000017840">
    <property type="component" value="Unassembled WGS sequence"/>
</dbReference>
<evidence type="ECO:0000313" key="4">
    <source>
        <dbReference type="Proteomes" id="UP000017840"/>
    </source>
</evidence>
<organism evidence="3 4">
    <name type="scientific">Candidatus Halobonum tyrrellensis G22</name>
    <dbReference type="NCBI Taxonomy" id="1324957"/>
    <lineage>
        <taxon>Archaea</taxon>
        <taxon>Methanobacteriati</taxon>
        <taxon>Methanobacteriota</taxon>
        <taxon>Stenosarchaea group</taxon>
        <taxon>Halobacteria</taxon>
        <taxon>Halobacteriales</taxon>
        <taxon>Haloferacaceae</taxon>
        <taxon>Candidatus Halobonum</taxon>
    </lineage>
</organism>
<evidence type="ECO:0000256" key="2">
    <source>
        <dbReference type="SAM" id="Phobius"/>
    </source>
</evidence>
<dbReference type="RefSeq" id="WP_023393168.1">
    <property type="nucleotide sequence ID" value="NZ_ASGZ01000007.1"/>
</dbReference>
<name>V4J2J3_9EURY</name>
<reference evidence="3 4" key="1">
    <citation type="journal article" date="2013" name="Genome Announc.">
        <title>Draft Genome Sequence of 'Candidatus Halobonum tyrrellensis' Strain G22, Isolated from the Hypersaline Waters of Lake Tyrrell, Australia.</title>
        <authorList>
            <person name="Ugalde J.A."/>
            <person name="Narasingarao P."/>
            <person name="Kuo S."/>
            <person name="Podell S."/>
            <person name="Allen E.E."/>
        </authorList>
    </citation>
    <scope>NUCLEOTIDE SEQUENCE [LARGE SCALE GENOMIC DNA]</scope>
    <source>
        <strain evidence="3 4">G22</strain>
    </source>
</reference>
<feature type="transmembrane region" description="Helical" evidence="2">
    <location>
        <begin position="70"/>
        <end position="93"/>
    </location>
</feature>
<protein>
    <submittedName>
        <fullName evidence="3">Uncharacterized protein</fullName>
    </submittedName>
</protein>
<dbReference type="EMBL" id="ASGZ01000007">
    <property type="protein sequence ID" value="ESP89627.1"/>
    <property type="molecule type" value="Genomic_DNA"/>
</dbReference>
<keyword evidence="2" id="KW-0472">Membrane</keyword>
<feature type="region of interest" description="Disordered" evidence="1">
    <location>
        <begin position="1"/>
        <end position="62"/>
    </location>
</feature>
<dbReference type="Pfam" id="PF23958">
    <property type="entry name" value="DUF7287"/>
    <property type="match status" value="1"/>
</dbReference>
<comment type="caution">
    <text evidence="3">The sequence shown here is derived from an EMBL/GenBank/DDBJ whole genome shotgun (WGS) entry which is preliminary data.</text>
</comment>
<accession>V4J2J3</accession>
<dbReference type="eggNOG" id="arCOG06117">
    <property type="taxonomic scope" value="Archaea"/>
</dbReference>
<gene>
    <name evidence="3" type="ORF">K933_02881</name>
</gene>
<keyword evidence="4" id="KW-1185">Reference proteome</keyword>
<keyword evidence="2" id="KW-0812">Transmembrane</keyword>